<feature type="transmembrane region" description="Helical" evidence="1">
    <location>
        <begin position="126"/>
        <end position="150"/>
    </location>
</feature>
<evidence type="ECO:0000256" key="1">
    <source>
        <dbReference type="SAM" id="Phobius"/>
    </source>
</evidence>
<sequence length="296" mass="34259">MVNVFKGLFSRIKKAGEFWSYGSYFESEWISPHSPFLTSAGLYLLYRLIIWLFIITNFMTHIIIGTFMLERSIIVTFSFLTIQSMAIVNIYFTLELILALVYFINKNKIRSNFYLRSKEAPSRVPLWVRAKGALGNVAIVSAFTVTLLYWSLLYSFDGQGPTYTNIFIHGLNSVVCLIDLFVIERGISIYQVYQPIIFTLWYILFSLFYHLAGGKNHDGDPYIYPILDWRKPGVALTVALIGAVAVTINHCLVFLFYKLRRYIRIVLLGNSKTKEESEFTSKNPVQTTNYEDKLRY</sequence>
<dbReference type="AlphaFoldDB" id="C1BNB4"/>
<name>C1BNB4_CALRO</name>
<dbReference type="PANTHER" id="PTHR12242:SF1">
    <property type="entry name" value="MYND-TYPE DOMAIN-CONTAINING PROTEIN"/>
    <property type="match status" value="1"/>
</dbReference>
<dbReference type="PANTHER" id="PTHR12242">
    <property type="entry name" value="OS02G0130600 PROTEIN-RELATED"/>
    <property type="match status" value="1"/>
</dbReference>
<keyword evidence="1" id="KW-0472">Membrane</keyword>
<keyword evidence="1" id="KW-1133">Transmembrane helix</keyword>
<dbReference type="GO" id="GO:0016020">
    <property type="term" value="C:membrane"/>
    <property type="evidence" value="ECO:0007669"/>
    <property type="project" value="TreeGrafter"/>
</dbReference>
<keyword evidence="1" id="KW-0812">Transmembrane</keyword>
<reference evidence="2" key="1">
    <citation type="submission" date="2009-03" db="EMBL/GenBank/DDBJ databases">
        <title>Caligus rogercresseyi ESTs and full-length cDNAs.</title>
        <authorList>
            <person name="Yasuike M."/>
            <person name="von Schalburg K."/>
            <person name="Cooper G."/>
            <person name="Leong J."/>
            <person name="Jones S.R.M."/>
            <person name="Koop B.F."/>
        </authorList>
    </citation>
    <scope>NUCLEOTIDE SEQUENCE</scope>
    <source>
        <tissue evidence="2">Whole tissue</tissue>
    </source>
</reference>
<protein>
    <submittedName>
        <fullName evidence="2">Rolling stone</fullName>
    </submittedName>
</protein>
<feature type="transmembrane region" description="Helical" evidence="1">
    <location>
        <begin position="195"/>
        <end position="213"/>
    </location>
</feature>
<dbReference type="Pfam" id="PF21534">
    <property type="entry name" value="Rost"/>
    <property type="match status" value="1"/>
</dbReference>
<feature type="transmembrane region" description="Helical" evidence="1">
    <location>
        <begin position="233"/>
        <end position="257"/>
    </location>
</feature>
<feature type="transmembrane region" description="Helical" evidence="1">
    <location>
        <begin position="162"/>
        <end position="183"/>
    </location>
</feature>
<feature type="transmembrane region" description="Helical" evidence="1">
    <location>
        <begin position="86"/>
        <end position="105"/>
    </location>
</feature>
<proteinExistence type="evidence at transcript level"/>
<dbReference type="EMBL" id="BT076093">
    <property type="protein sequence ID" value="ACO10517.1"/>
    <property type="molecule type" value="mRNA"/>
</dbReference>
<accession>C1BNB4</accession>
<evidence type="ECO:0000313" key="2">
    <source>
        <dbReference type="EMBL" id="ACO10517.1"/>
    </source>
</evidence>
<gene>
    <name evidence="2" type="primary">ROST</name>
</gene>
<dbReference type="InterPro" id="IPR049352">
    <property type="entry name" value="Rost"/>
</dbReference>
<organism evidence="2">
    <name type="scientific">Caligus rogercresseyi</name>
    <name type="common">Sea louse</name>
    <dbReference type="NCBI Taxonomy" id="217165"/>
    <lineage>
        <taxon>Eukaryota</taxon>
        <taxon>Metazoa</taxon>
        <taxon>Ecdysozoa</taxon>
        <taxon>Arthropoda</taxon>
        <taxon>Crustacea</taxon>
        <taxon>Multicrustacea</taxon>
        <taxon>Hexanauplia</taxon>
        <taxon>Copepoda</taxon>
        <taxon>Siphonostomatoida</taxon>
        <taxon>Caligidae</taxon>
        <taxon>Caligus</taxon>
    </lineage>
</organism>